<dbReference type="InterPro" id="IPR000702">
    <property type="entry name" value="Ribosomal_uL6-like"/>
</dbReference>
<dbReference type="FunFam" id="3.90.930.12:FF:000001">
    <property type="entry name" value="50S ribosomal protein L6"/>
    <property type="match status" value="1"/>
</dbReference>
<comment type="similarity">
    <text evidence="1 4 5">Belongs to the universal ribosomal protein uL6 family.</text>
</comment>
<dbReference type="PANTHER" id="PTHR11655">
    <property type="entry name" value="60S/50S RIBOSOMAL PROTEIN L6/L9"/>
    <property type="match status" value="1"/>
</dbReference>
<dbReference type="Proteomes" id="UP000229317">
    <property type="component" value="Unassembled WGS sequence"/>
</dbReference>
<dbReference type="InterPro" id="IPR002358">
    <property type="entry name" value="Ribosomal_uL6_CS"/>
</dbReference>
<sequence length="185" mass="20266">MSRIGKQPIPIPEKVEVKINGDILIAKGPKGELMRQLPKNIGAKVENGNILIFPDSKVNSTDKKVMALWGLSRALIFNLVKGVKEGYEKKLEIEGVGYRAAIQGNKLVLSLGFSHPVEIEALKGIEFKVEKNVITVAGIDKQLVGQVAADIRSRRKPEPYKGKGIRYQGEVIKIKAGKKAVSTEL</sequence>
<dbReference type="AlphaFoldDB" id="A0A2H0KSQ4"/>
<organism evidence="8 9">
    <name type="scientific">Candidatus Portnoybacteria bacterium CG11_big_fil_rev_8_21_14_0_20_40_15</name>
    <dbReference type="NCBI Taxonomy" id="1974817"/>
    <lineage>
        <taxon>Bacteria</taxon>
        <taxon>Candidatus Portnoyibacteriota</taxon>
    </lineage>
</organism>
<evidence type="ECO:0000256" key="2">
    <source>
        <dbReference type="ARBA" id="ARBA00022980"/>
    </source>
</evidence>
<dbReference type="PRINTS" id="PR00059">
    <property type="entry name" value="RIBOSOMALL6"/>
</dbReference>
<dbReference type="Pfam" id="PF00347">
    <property type="entry name" value="Ribosomal_L6"/>
    <property type="match status" value="2"/>
</dbReference>
<dbReference type="GO" id="GO:0003735">
    <property type="term" value="F:structural constituent of ribosome"/>
    <property type="evidence" value="ECO:0007669"/>
    <property type="project" value="UniProtKB-UniRule"/>
</dbReference>
<dbReference type="EMBL" id="PCVO01000040">
    <property type="protein sequence ID" value="PIQ75166.1"/>
    <property type="molecule type" value="Genomic_DNA"/>
</dbReference>
<keyword evidence="2 4" id="KW-0689">Ribosomal protein</keyword>
<reference evidence="8 9" key="1">
    <citation type="submission" date="2017-09" db="EMBL/GenBank/DDBJ databases">
        <title>Depth-based differentiation of microbial function through sediment-hosted aquifers and enrichment of novel symbionts in the deep terrestrial subsurface.</title>
        <authorList>
            <person name="Probst A.J."/>
            <person name="Ladd B."/>
            <person name="Jarett J.K."/>
            <person name="Geller-Mcgrath D.E."/>
            <person name="Sieber C.M."/>
            <person name="Emerson J.B."/>
            <person name="Anantharaman K."/>
            <person name="Thomas B.C."/>
            <person name="Malmstrom R."/>
            <person name="Stieglmeier M."/>
            <person name="Klingl A."/>
            <person name="Woyke T."/>
            <person name="Ryan C.M."/>
            <person name="Banfield J.F."/>
        </authorList>
    </citation>
    <scope>NUCLEOTIDE SEQUENCE [LARGE SCALE GENOMIC DNA]</scope>
    <source>
        <strain evidence="8">CG11_big_fil_rev_8_21_14_0_20_40_15</strain>
    </source>
</reference>
<keyword evidence="4 6" id="KW-0699">rRNA-binding</keyword>
<keyword evidence="4 6" id="KW-0694">RNA-binding</keyword>
<dbReference type="InterPro" id="IPR020040">
    <property type="entry name" value="Ribosomal_uL6_a/b-dom"/>
</dbReference>
<dbReference type="PANTHER" id="PTHR11655:SF14">
    <property type="entry name" value="LARGE RIBOSOMAL SUBUNIT PROTEIN UL6M"/>
    <property type="match status" value="1"/>
</dbReference>
<gene>
    <name evidence="4" type="primary">rplF</name>
    <name evidence="8" type="ORF">COV84_02705</name>
</gene>
<dbReference type="GO" id="GO:0002181">
    <property type="term" value="P:cytoplasmic translation"/>
    <property type="evidence" value="ECO:0007669"/>
    <property type="project" value="TreeGrafter"/>
</dbReference>
<protein>
    <recommendedName>
        <fullName evidence="4">Large ribosomal subunit protein uL6</fullName>
    </recommendedName>
</protein>
<dbReference type="NCBIfam" id="TIGR03654">
    <property type="entry name" value="L6_bact"/>
    <property type="match status" value="1"/>
</dbReference>
<feature type="domain" description="Large ribosomal subunit protein uL6 alpha-beta" evidence="7">
    <location>
        <begin position="95"/>
        <end position="167"/>
    </location>
</feature>
<proteinExistence type="inferred from homology"/>
<evidence type="ECO:0000256" key="5">
    <source>
        <dbReference type="RuleBase" id="RU003869"/>
    </source>
</evidence>
<evidence type="ECO:0000256" key="4">
    <source>
        <dbReference type="HAMAP-Rule" id="MF_01365"/>
    </source>
</evidence>
<dbReference type="GO" id="GO:0022625">
    <property type="term" value="C:cytosolic large ribosomal subunit"/>
    <property type="evidence" value="ECO:0007669"/>
    <property type="project" value="UniProtKB-UniRule"/>
</dbReference>
<comment type="caution">
    <text evidence="8">The sequence shown here is derived from an EMBL/GenBank/DDBJ whole genome shotgun (WGS) entry which is preliminary data.</text>
</comment>
<dbReference type="InterPro" id="IPR036789">
    <property type="entry name" value="Ribosomal_uL6-like_a/b-dom_sf"/>
</dbReference>
<dbReference type="PIRSF" id="PIRSF002162">
    <property type="entry name" value="Ribosomal_L6"/>
    <property type="match status" value="1"/>
</dbReference>
<evidence type="ECO:0000313" key="8">
    <source>
        <dbReference type="EMBL" id="PIQ75166.1"/>
    </source>
</evidence>
<feature type="domain" description="Large ribosomal subunit protein uL6 alpha-beta" evidence="7">
    <location>
        <begin position="11"/>
        <end position="86"/>
    </location>
</feature>
<evidence type="ECO:0000313" key="9">
    <source>
        <dbReference type="Proteomes" id="UP000229317"/>
    </source>
</evidence>
<dbReference type="Gene3D" id="3.90.930.12">
    <property type="entry name" value="Ribosomal protein L6, alpha-beta domain"/>
    <property type="match status" value="2"/>
</dbReference>
<evidence type="ECO:0000256" key="6">
    <source>
        <dbReference type="RuleBase" id="RU003870"/>
    </source>
</evidence>
<evidence type="ECO:0000256" key="3">
    <source>
        <dbReference type="ARBA" id="ARBA00023274"/>
    </source>
</evidence>
<dbReference type="HAMAP" id="MF_01365_B">
    <property type="entry name" value="Ribosomal_uL6_B"/>
    <property type="match status" value="1"/>
</dbReference>
<dbReference type="GO" id="GO:0019843">
    <property type="term" value="F:rRNA binding"/>
    <property type="evidence" value="ECO:0007669"/>
    <property type="project" value="UniProtKB-UniRule"/>
</dbReference>
<keyword evidence="3 4" id="KW-0687">Ribonucleoprotein</keyword>
<accession>A0A2H0KSQ4</accession>
<evidence type="ECO:0000259" key="7">
    <source>
        <dbReference type="Pfam" id="PF00347"/>
    </source>
</evidence>
<comment type="function">
    <text evidence="4 6">This protein binds to the 23S rRNA, and is important in its secondary structure. It is located near the subunit interface in the base of the L7/L12 stalk, and near the tRNA binding site of the peptidyltransferase center.</text>
</comment>
<dbReference type="SUPFAM" id="SSF56053">
    <property type="entry name" value="Ribosomal protein L6"/>
    <property type="match status" value="2"/>
</dbReference>
<dbReference type="PROSITE" id="PS00525">
    <property type="entry name" value="RIBOSOMAL_L6_1"/>
    <property type="match status" value="1"/>
</dbReference>
<name>A0A2H0KSQ4_9BACT</name>
<comment type="subunit">
    <text evidence="4">Part of the 50S ribosomal subunit.</text>
</comment>
<evidence type="ECO:0000256" key="1">
    <source>
        <dbReference type="ARBA" id="ARBA00009356"/>
    </source>
</evidence>
<dbReference type="InterPro" id="IPR019906">
    <property type="entry name" value="Ribosomal_uL6_bac-type"/>
</dbReference>